<evidence type="ECO:0000313" key="2">
    <source>
        <dbReference type="Proteomes" id="UP001145114"/>
    </source>
</evidence>
<protein>
    <submittedName>
        <fullName evidence="1">Uncharacterized protein</fullName>
    </submittedName>
</protein>
<reference evidence="1" key="1">
    <citation type="submission" date="2022-06" db="EMBL/GenBank/DDBJ databases">
        <title>Phylogenomic reconstructions and comparative analyses of Kickxellomycotina fungi.</title>
        <authorList>
            <person name="Reynolds N.K."/>
            <person name="Stajich J.E."/>
            <person name="Barry K."/>
            <person name="Grigoriev I.V."/>
            <person name="Crous P."/>
            <person name="Smith M.E."/>
        </authorList>
    </citation>
    <scope>NUCLEOTIDE SEQUENCE</scope>
    <source>
        <strain evidence="1">RSA 2271</strain>
    </source>
</reference>
<organism evidence="1 2">
    <name type="scientific">Spiromyces aspiralis</name>
    <dbReference type="NCBI Taxonomy" id="68401"/>
    <lineage>
        <taxon>Eukaryota</taxon>
        <taxon>Fungi</taxon>
        <taxon>Fungi incertae sedis</taxon>
        <taxon>Zoopagomycota</taxon>
        <taxon>Kickxellomycotina</taxon>
        <taxon>Kickxellomycetes</taxon>
        <taxon>Kickxellales</taxon>
        <taxon>Kickxellaceae</taxon>
        <taxon>Spiromyces</taxon>
    </lineage>
</organism>
<keyword evidence="2" id="KW-1185">Reference proteome</keyword>
<dbReference type="Proteomes" id="UP001145114">
    <property type="component" value="Unassembled WGS sequence"/>
</dbReference>
<accession>A0ACC1HTH2</accession>
<feature type="non-terminal residue" evidence="1">
    <location>
        <position position="1"/>
    </location>
</feature>
<proteinExistence type="predicted"/>
<sequence>SCKREEKRLAAKSTWFSSVRAKPPKGHKHQRNYDSRKQEIEQALHNMPKKIQEWKGELVATKEKSKSSLPF</sequence>
<comment type="caution">
    <text evidence="1">The sequence shown here is derived from an EMBL/GenBank/DDBJ whole genome shotgun (WGS) entry which is preliminary data.</text>
</comment>
<gene>
    <name evidence="1" type="ORF">EV182_006645</name>
</gene>
<dbReference type="EMBL" id="JAMZIH010002805">
    <property type="protein sequence ID" value="KAJ1677214.1"/>
    <property type="molecule type" value="Genomic_DNA"/>
</dbReference>
<name>A0ACC1HTH2_9FUNG</name>
<evidence type="ECO:0000313" key="1">
    <source>
        <dbReference type="EMBL" id="KAJ1677214.1"/>
    </source>
</evidence>